<dbReference type="Proteomes" id="UP001628156">
    <property type="component" value="Unassembled WGS sequence"/>
</dbReference>
<name>A0ABQ0DDF1_9EUKA</name>
<evidence type="ECO:0000313" key="1">
    <source>
        <dbReference type="EMBL" id="GAB1220880.1"/>
    </source>
</evidence>
<gene>
    <name evidence="1" type="ORF">ENUP19_0061G0022</name>
</gene>
<keyword evidence="2" id="KW-1185">Reference proteome</keyword>
<accession>A0ABQ0DDF1</accession>
<comment type="caution">
    <text evidence="1">The sequence shown here is derived from an EMBL/GenBank/DDBJ whole genome shotgun (WGS) entry which is preliminary data.</text>
</comment>
<protein>
    <submittedName>
        <fullName evidence="1">Uncharacterized protein</fullName>
    </submittedName>
</protein>
<sequence>MEWCNIKVIIHHVSTTVNGIHIDNGSLYIRNNELFVSFDQYNYSILFQDIDSIFCFHYPGCALIFNWFSVSSKTRSSNYVFIIKEDITPLINALYDSVKIVDLNQPDIIPITVRIRTELQLLFVSSSFVVYPFLDSVYFISRNGSSVIFEKCYTNKKTRRWRITFISGSTRLVPYAHCLNPIHTKRIFSSLNWNFYEYQPNLESLDEVLFLAQQQGINFENSLEKGNTFGPKQKMSIITFLNNESNLVD</sequence>
<reference evidence="1 2" key="1">
    <citation type="journal article" date="2019" name="PLoS Negl. Trop. Dis.">
        <title>Whole genome sequencing of Entamoeba nuttalli reveals mammalian host-related molecular signatures and a novel octapeptide-repeat surface protein.</title>
        <authorList>
            <person name="Tanaka M."/>
            <person name="Makiuchi T."/>
            <person name="Komiyama T."/>
            <person name="Shiina T."/>
            <person name="Osaki K."/>
            <person name="Tachibana H."/>
        </authorList>
    </citation>
    <scope>NUCLEOTIDE SEQUENCE [LARGE SCALE GENOMIC DNA]</scope>
    <source>
        <strain evidence="1 2">P19-061405</strain>
    </source>
</reference>
<evidence type="ECO:0000313" key="2">
    <source>
        <dbReference type="Proteomes" id="UP001628156"/>
    </source>
</evidence>
<organism evidence="1 2">
    <name type="scientific">Entamoeba nuttalli</name>
    <dbReference type="NCBI Taxonomy" id="412467"/>
    <lineage>
        <taxon>Eukaryota</taxon>
        <taxon>Amoebozoa</taxon>
        <taxon>Evosea</taxon>
        <taxon>Archamoebae</taxon>
        <taxon>Mastigamoebida</taxon>
        <taxon>Entamoebidae</taxon>
        <taxon>Entamoeba</taxon>
    </lineage>
</organism>
<proteinExistence type="predicted"/>
<dbReference type="EMBL" id="BAAFRS010000061">
    <property type="protein sequence ID" value="GAB1220880.1"/>
    <property type="molecule type" value="Genomic_DNA"/>
</dbReference>